<evidence type="ECO:0000313" key="3">
    <source>
        <dbReference type="EMBL" id="QDP82700.1"/>
    </source>
</evidence>
<dbReference type="GO" id="GO:0004301">
    <property type="term" value="F:epoxide hydrolase activity"/>
    <property type="evidence" value="ECO:0007669"/>
    <property type="project" value="TreeGrafter"/>
</dbReference>
<dbReference type="InterPro" id="IPR029058">
    <property type="entry name" value="AB_hydrolase_fold"/>
</dbReference>
<dbReference type="Gene3D" id="3.40.50.1820">
    <property type="entry name" value="alpha/beta hydrolase"/>
    <property type="match status" value="1"/>
</dbReference>
<evidence type="ECO:0000256" key="1">
    <source>
        <dbReference type="ARBA" id="ARBA00022801"/>
    </source>
</evidence>
<dbReference type="SUPFAM" id="SSF53474">
    <property type="entry name" value="alpha/beta-Hydrolases"/>
    <property type="match status" value="1"/>
</dbReference>
<dbReference type="GeneID" id="80337017"/>
<dbReference type="EMBL" id="CP041695">
    <property type="protein sequence ID" value="QDP82700.1"/>
    <property type="molecule type" value="Genomic_DNA"/>
</dbReference>
<name>A0A516NUV0_9NOCA</name>
<accession>A0A516NUV0</accession>
<organism evidence="3 4">
    <name type="scientific">Nocardia otitidiscaviarum</name>
    <dbReference type="NCBI Taxonomy" id="1823"/>
    <lineage>
        <taxon>Bacteria</taxon>
        <taxon>Bacillati</taxon>
        <taxon>Actinomycetota</taxon>
        <taxon>Actinomycetes</taxon>
        <taxon>Mycobacteriales</taxon>
        <taxon>Nocardiaceae</taxon>
        <taxon>Nocardia</taxon>
    </lineage>
</organism>
<dbReference type="InterPro" id="IPR000073">
    <property type="entry name" value="AB_hydrolase_1"/>
</dbReference>
<feature type="domain" description="AB hydrolase-1" evidence="2">
    <location>
        <begin position="35"/>
        <end position="162"/>
    </location>
</feature>
<dbReference type="KEGG" id="nod:FOH10_32195"/>
<dbReference type="PANTHER" id="PTHR42977">
    <property type="entry name" value="HYDROLASE-RELATED"/>
    <property type="match status" value="1"/>
</dbReference>
<keyword evidence="1 3" id="KW-0378">Hydrolase</keyword>
<evidence type="ECO:0000313" key="4">
    <source>
        <dbReference type="Proteomes" id="UP000317039"/>
    </source>
</evidence>
<dbReference type="RefSeq" id="WP_143983468.1">
    <property type="nucleotide sequence ID" value="NZ_CP041695.1"/>
</dbReference>
<dbReference type="InterPro" id="IPR051340">
    <property type="entry name" value="Haloalkane_dehalogenase"/>
</dbReference>
<dbReference type="PRINTS" id="PR00111">
    <property type="entry name" value="ABHYDROLASE"/>
</dbReference>
<dbReference type="Proteomes" id="UP000317039">
    <property type="component" value="Chromosome"/>
</dbReference>
<gene>
    <name evidence="3" type="ORF">FOH10_32195</name>
</gene>
<protein>
    <submittedName>
        <fullName evidence="3">Alpha/beta fold hydrolase</fullName>
    </submittedName>
</protein>
<evidence type="ECO:0000259" key="2">
    <source>
        <dbReference type="Pfam" id="PF00561"/>
    </source>
</evidence>
<dbReference type="Pfam" id="PF00561">
    <property type="entry name" value="Abhydrolase_1"/>
    <property type="match status" value="1"/>
</dbReference>
<proteinExistence type="predicted"/>
<dbReference type="AlphaFoldDB" id="A0A516NUV0"/>
<reference evidence="3 4" key="1">
    <citation type="submission" date="2019-07" db="EMBL/GenBank/DDBJ databases">
        <title>Complete Genome Sequence and Methylome Analysis of Nocardia otitidis-caviarum NEB252.</title>
        <authorList>
            <person name="Fomenkov A."/>
            <person name="Anton B.P."/>
            <person name="Vincze T."/>
            <person name="Roberts R.J."/>
        </authorList>
    </citation>
    <scope>NUCLEOTIDE SEQUENCE [LARGE SCALE GENOMIC DNA]</scope>
    <source>
        <strain evidence="3 4">NEB252</strain>
    </source>
</reference>
<dbReference type="PANTHER" id="PTHR42977:SF3">
    <property type="entry name" value="AB HYDROLASE-1 DOMAIN-CONTAINING PROTEIN"/>
    <property type="match status" value="1"/>
</dbReference>
<sequence length="292" mass="31253">MDARVARLLDAHAAAGRYVEVGGVRTFVRDVGAGPSVLLLHGVPVSSYLWRNVLGELAGRGLRGIAPDLPGLGLSERPEGFDYSWSGLGRHVGELIRGMASDRVHLVVHDIGGPVGFEAVAADPGRIASLTVLDTVVAASSFRKPWSMRPFEVPGVNRIWLAGARGPVFRALMRRIGLAADTSVTGAEIDVHRALLTRGDGGRAFLRIMRSFETTPEKERLYRGVLGAHEYPVQVVWARDDPALTLTKHGRQAAEAAGLAAPDVVAGRHFFPEDSAPAIADRIAALVERAQS</sequence>